<dbReference type="Pfam" id="PF07452">
    <property type="entry name" value="CHRD"/>
    <property type="match status" value="1"/>
</dbReference>
<evidence type="ECO:0000259" key="2">
    <source>
        <dbReference type="PROSITE" id="PS50933"/>
    </source>
</evidence>
<dbReference type="SMART" id="SM00754">
    <property type="entry name" value="CHRD"/>
    <property type="match status" value="1"/>
</dbReference>
<sequence>MRLSTHKLLPMTALAFLAFTGVAMAKVTPLHAKLKPAAGVTSKGTGTMTGRYNSKTHMLYWHVTYSHLSSKVTAAHFHGPAKPGANGPVLVPISGPHASPINGKAKITSAEAKTILGGMSYVNVHTVKVPAGEIRGQVMEGK</sequence>
<dbReference type="InterPro" id="IPR010895">
    <property type="entry name" value="CHRD"/>
</dbReference>
<dbReference type="PROSITE" id="PS50933">
    <property type="entry name" value="CHRD"/>
    <property type="match status" value="1"/>
</dbReference>
<proteinExistence type="predicted"/>
<feature type="chain" id="PRO_5045365769" evidence="1">
    <location>
        <begin position="26"/>
        <end position="142"/>
    </location>
</feature>
<accession>A0ABS9DYB8</accession>
<name>A0ABS9DYB8_9PROT</name>
<evidence type="ECO:0000313" key="4">
    <source>
        <dbReference type="Proteomes" id="UP001521209"/>
    </source>
</evidence>
<keyword evidence="4" id="KW-1185">Reference proteome</keyword>
<reference evidence="3 4" key="1">
    <citation type="submission" date="2022-01" db="EMBL/GenBank/DDBJ databases">
        <authorList>
            <person name="Won M."/>
            <person name="Kim S.-J."/>
            <person name="Kwon S.-W."/>
        </authorList>
    </citation>
    <scope>NUCLEOTIDE SEQUENCE [LARGE SCALE GENOMIC DNA]</scope>
    <source>
        <strain evidence="3 4">KCTC 23505</strain>
    </source>
</reference>
<feature type="signal peptide" evidence="1">
    <location>
        <begin position="1"/>
        <end position="25"/>
    </location>
</feature>
<comment type="caution">
    <text evidence="3">The sequence shown here is derived from an EMBL/GenBank/DDBJ whole genome shotgun (WGS) entry which is preliminary data.</text>
</comment>
<evidence type="ECO:0000313" key="3">
    <source>
        <dbReference type="EMBL" id="MCF3946319.1"/>
    </source>
</evidence>
<feature type="domain" description="CHRD" evidence="2">
    <location>
        <begin position="26"/>
        <end position="142"/>
    </location>
</feature>
<dbReference type="EMBL" id="JAKGBZ010000009">
    <property type="protein sequence ID" value="MCF3946319.1"/>
    <property type="molecule type" value="Genomic_DNA"/>
</dbReference>
<evidence type="ECO:0000256" key="1">
    <source>
        <dbReference type="SAM" id="SignalP"/>
    </source>
</evidence>
<dbReference type="Proteomes" id="UP001521209">
    <property type="component" value="Unassembled WGS sequence"/>
</dbReference>
<gene>
    <name evidence="3" type="ORF">L2A60_06430</name>
</gene>
<organism evidence="3 4">
    <name type="scientific">Acidiphilium iwatense</name>
    <dbReference type="NCBI Taxonomy" id="768198"/>
    <lineage>
        <taxon>Bacteria</taxon>
        <taxon>Pseudomonadati</taxon>
        <taxon>Pseudomonadota</taxon>
        <taxon>Alphaproteobacteria</taxon>
        <taxon>Acetobacterales</taxon>
        <taxon>Acidocellaceae</taxon>
        <taxon>Acidiphilium</taxon>
    </lineage>
</organism>
<keyword evidence="1" id="KW-0732">Signal</keyword>
<dbReference type="RefSeq" id="WP_235703555.1">
    <property type="nucleotide sequence ID" value="NZ_JAKGBZ010000009.1"/>
</dbReference>
<protein>
    <submittedName>
        <fullName evidence="3">CHRD domain-containing protein</fullName>
    </submittedName>
</protein>